<keyword evidence="2" id="KW-1185">Reference proteome</keyword>
<dbReference type="EMBL" id="OZ019895">
    <property type="protein sequence ID" value="CAK9220535.1"/>
    <property type="molecule type" value="Genomic_DNA"/>
</dbReference>
<organism evidence="1 2">
    <name type="scientific">Sphagnum troendelagicum</name>
    <dbReference type="NCBI Taxonomy" id="128251"/>
    <lineage>
        <taxon>Eukaryota</taxon>
        <taxon>Viridiplantae</taxon>
        <taxon>Streptophyta</taxon>
        <taxon>Embryophyta</taxon>
        <taxon>Bryophyta</taxon>
        <taxon>Sphagnophytina</taxon>
        <taxon>Sphagnopsida</taxon>
        <taxon>Sphagnales</taxon>
        <taxon>Sphagnaceae</taxon>
        <taxon>Sphagnum</taxon>
    </lineage>
</organism>
<name>A0ABP0UGA3_9BRYO</name>
<evidence type="ECO:0000313" key="2">
    <source>
        <dbReference type="Proteomes" id="UP001497512"/>
    </source>
</evidence>
<reference evidence="1" key="1">
    <citation type="submission" date="2024-02" db="EMBL/GenBank/DDBJ databases">
        <authorList>
            <consortium name="ELIXIR-Norway"/>
            <consortium name="Elixir Norway"/>
        </authorList>
    </citation>
    <scope>NUCLEOTIDE SEQUENCE</scope>
</reference>
<protein>
    <submittedName>
        <fullName evidence="1">Uncharacterized protein</fullName>
    </submittedName>
</protein>
<evidence type="ECO:0000313" key="1">
    <source>
        <dbReference type="EMBL" id="CAK9220535.1"/>
    </source>
</evidence>
<gene>
    <name evidence="1" type="ORF">CSSPTR1EN2_LOCUS15505</name>
</gene>
<dbReference type="Proteomes" id="UP001497512">
    <property type="component" value="Chromosome 3"/>
</dbReference>
<proteinExistence type="predicted"/>
<accession>A0ABP0UGA3</accession>
<sequence length="85" mass="9468">MISSSKSSYSSSSSWTINSTLLASSYPRVAVRFVGTLRLPAFIHECKHIVMMNTDDDNNCRVHVNLRLAVLLTYYDGVDGDGVPW</sequence>